<dbReference type="CDD" id="cd01992">
    <property type="entry name" value="TilS_N"/>
    <property type="match status" value="1"/>
</dbReference>
<dbReference type="SUPFAM" id="SSF52402">
    <property type="entry name" value="Adenine nucleotide alpha hydrolases-like"/>
    <property type="match status" value="1"/>
</dbReference>
<keyword evidence="2 6" id="KW-0819">tRNA processing</keyword>
<keyword evidence="1 6" id="KW-0436">Ligase</keyword>
<evidence type="ECO:0000256" key="5">
    <source>
        <dbReference type="ARBA" id="ARBA00048539"/>
    </source>
</evidence>
<dbReference type="NCBIfam" id="TIGR02432">
    <property type="entry name" value="lysidine_TilS_N"/>
    <property type="match status" value="1"/>
</dbReference>
<dbReference type="Proteomes" id="UP000253727">
    <property type="component" value="Unassembled WGS sequence"/>
</dbReference>
<comment type="function">
    <text evidence="6">Ligates lysine onto the cytidine present at position 34 of the AUA codon-specific tRNA(Ile) that contains the anticodon CAU, in an ATP-dependent manner. Cytidine is converted to lysidine, thus changing the amino acid specificity of the tRNA from methionine to isoleucine.</text>
</comment>
<dbReference type="GO" id="GO:0005737">
    <property type="term" value="C:cytoplasm"/>
    <property type="evidence" value="ECO:0007669"/>
    <property type="project" value="UniProtKB-SubCell"/>
</dbReference>
<keyword evidence="6" id="KW-0963">Cytoplasm</keyword>
<comment type="subcellular location">
    <subcellularLocation>
        <location evidence="6">Cytoplasm</location>
    </subcellularLocation>
</comment>
<dbReference type="HAMAP" id="MF_01161">
    <property type="entry name" value="tRNA_Ile_lys_synt"/>
    <property type="match status" value="1"/>
</dbReference>
<comment type="similarity">
    <text evidence="6">Belongs to the tRNA(Ile)-lysidine synthase family.</text>
</comment>
<keyword evidence="3" id="KW-0547">Nucleotide-binding</keyword>
<evidence type="ECO:0000256" key="6">
    <source>
        <dbReference type="HAMAP-Rule" id="MF_01161"/>
    </source>
</evidence>
<comment type="caution">
    <text evidence="8">The sequence shown here is derived from an EMBL/GenBank/DDBJ whole genome shotgun (WGS) entry which is preliminary data.</text>
</comment>
<dbReference type="InterPro" id="IPR014729">
    <property type="entry name" value="Rossmann-like_a/b/a_fold"/>
</dbReference>
<dbReference type="InterPro" id="IPR011063">
    <property type="entry name" value="TilS/TtcA_N"/>
</dbReference>
<dbReference type="GO" id="GO:0032267">
    <property type="term" value="F:tRNA(Ile)-lysidine synthase activity"/>
    <property type="evidence" value="ECO:0007669"/>
    <property type="project" value="UniProtKB-EC"/>
</dbReference>
<evidence type="ECO:0000256" key="1">
    <source>
        <dbReference type="ARBA" id="ARBA00022598"/>
    </source>
</evidence>
<dbReference type="Gene3D" id="3.40.50.620">
    <property type="entry name" value="HUPs"/>
    <property type="match status" value="1"/>
</dbReference>
<protein>
    <recommendedName>
        <fullName evidence="6">tRNA(Ile)-lysidine synthase</fullName>
        <ecNumber evidence="6">6.3.4.19</ecNumber>
    </recommendedName>
    <alternativeName>
        <fullName evidence="6">tRNA(Ile)-2-lysyl-cytidine synthase</fullName>
    </alternativeName>
    <alternativeName>
        <fullName evidence="6">tRNA(Ile)-lysidine synthetase</fullName>
    </alternativeName>
</protein>
<comment type="catalytic activity">
    <reaction evidence="5 6">
        <text>cytidine(34) in tRNA(Ile2) + L-lysine + ATP = lysidine(34) in tRNA(Ile2) + AMP + diphosphate + H(+)</text>
        <dbReference type="Rhea" id="RHEA:43744"/>
        <dbReference type="Rhea" id="RHEA-COMP:10625"/>
        <dbReference type="Rhea" id="RHEA-COMP:10670"/>
        <dbReference type="ChEBI" id="CHEBI:15378"/>
        <dbReference type="ChEBI" id="CHEBI:30616"/>
        <dbReference type="ChEBI" id="CHEBI:32551"/>
        <dbReference type="ChEBI" id="CHEBI:33019"/>
        <dbReference type="ChEBI" id="CHEBI:82748"/>
        <dbReference type="ChEBI" id="CHEBI:83665"/>
        <dbReference type="ChEBI" id="CHEBI:456215"/>
        <dbReference type="EC" id="6.3.4.19"/>
    </reaction>
</comment>
<dbReference type="EMBL" id="QBKA01000002">
    <property type="protein sequence ID" value="RDC59205.1"/>
    <property type="molecule type" value="Genomic_DNA"/>
</dbReference>
<evidence type="ECO:0000256" key="3">
    <source>
        <dbReference type="ARBA" id="ARBA00022741"/>
    </source>
</evidence>
<evidence type="ECO:0000256" key="2">
    <source>
        <dbReference type="ARBA" id="ARBA00022694"/>
    </source>
</evidence>
<dbReference type="InterPro" id="IPR012094">
    <property type="entry name" value="tRNA_Ile_lys_synt"/>
</dbReference>
<dbReference type="GO" id="GO:0006400">
    <property type="term" value="P:tRNA modification"/>
    <property type="evidence" value="ECO:0007669"/>
    <property type="project" value="UniProtKB-UniRule"/>
</dbReference>
<dbReference type="InterPro" id="IPR012795">
    <property type="entry name" value="tRNA_Ile_lys_synt_N"/>
</dbReference>
<name>A0A369Q6Q8_9SPHN</name>
<dbReference type="PANTHER" id="PTHR43033">
    <property type="entry name" value="TRNA(ILE)-LYSIDINE SYNTHASE-RELATED"/>
    <property type="match status" value="1"/>
</dbReference>
<organism evidence="8 9">
    <name type="scientific">Alteripontixanthobacter maritimus</name>
    <dbReference type="NCBI Taxonomy" id="2161824"/>
    <lineage>
        <taxon>Bacteria</taxon>
        <taxon>Pseudomonadati</taxon>
        <taxon>Pseudomonadota</taxon>
        <taxon>Alphaproteobacteria</taxon>
        <taxon>Sphingomonadales</taxon>
        <taxon>Erythrobacteraceae</taxon>
        <taxon>Alteripontixanthobacter</taxon>
    </lineage>
</organism>
<evidence type="ECO:0000256" key="4">
    <source>
        <dbReference type="ARBA" id="ARBA00022840"/>
    </source>
</evidence>
<sequence length="287" mass="30458">MALLLLTAAAFPQNLSALSVDHRLRPESAQECALVADLCAALGIPHATLAVDVAPGNLQANARSARYAAMAQWMAEKGLRDLATAHHADDQAETLLMRLNRGSGVAGLAGIRRASLREDGLPVGAMRVVRPLLGWRKSELGVLCESAGIETAHDPSNRDAAYDRVRLREALGQAAWLDPAALAISARHLGEADEALEWATTQEWDAQVVAGENALSYRPAAPRAVRMRVLARAVAHLAGADRATPRGGELAQFLDRLESGEGGNIGGVLIKVADGVWTMGAEPQRRV</sequence>
<dbReference type="PANTHER" id="PTHR43033:SF5">
    <property type="entry name" value="TRNA(ILE)-LYSIDINE SYNTHETASE"/>
    <property type="match status" value="1"/>
</dbReference>
<evidence type="ECO:0000259" key="7">
    <source>
        <dbReference type="Pfam" id="PF01171"/>
    </source>
</evidence>
<gene>
    <name evidence="6 8" type="primary">tilS</name>
    <name evidence="8" type="ORF">HME9302_00390</name>
</gene>
<dbReference type="AlphaFoldDB" id="A0A369Q6Q8"/>
<dbReference type="Pfam" id="PF01171">
    <property type="entry name" value="ATP_bind_3"/>
    <property type="match status" value="1"/>
</dbReference>
<dbReference type="EC" id="6.3.4.19" evidence="6"/>
<evidence type="ECO:0000313" key="9">
    <source>
        <dbReference type="Proteomes" id="UP000253727"/>
    </source>
</evidence>
<proteinExistence type="inferred from homology"/>
<dbReference type="GO" id="GO:0005524">
    <property type="term" value="F:ATP binding"/>
    <property type="evidence" value="ECO:0007669"/>
    <property type="project" value="UniProtKB-KW"/>
</dbReference>
<comment type="caution">
    <text evidence="6">Lacks conserved residue(s) required for the propagation of feature annotation.</text>
</comment>
<keyword evidence="4" id="KW-0067">ATP-binding</keyword>
<evidence type="ECO:0000313" key="8">
    <source>
        <dbReference type="EMBL" id="RDC59205.1"/>
    </source>
</evidence>
<reference evidence="8 9" key="1">
    <citation type="submission" date="2018-04" db="EMBL/GenBank/DDBJ databases">
        <title>Altererythrobacter sp. HME9302 genome sequencing and assembly.</title>
        <authorList>
            <person name="Kang H."/>
            <person name="Kim H."/>
            <person name="Joh K."/>
        </authorList>
    </citation>
    <scope>NUCLEOTIDE SEQUENCE [LARGE SCALE GENOMIC DNA]</scope>
    <source>
        <strain evidence="8 9">HME9302</strain>
    </source>
</reference>
<accession>A0A369Q6Q8</accession>
<keyword evidence="9" id="KW-1185">Reference proteome</keyword>
<feature type="domain" description="tRNA(Ile)-lysidine/2-thiocytidine synthase N-terminal" evidence="7">
    <location>
        <begin position="3"/>
        <end position="169"/>
    </location>
</feature>